<evidence type="ECO:0000313" key="4">
    <source>
        <dbReference type="Proteomes" id="UP001227543"/>
    </source>
</evidence>
<gene>
    <name evidence="3" type="ORF">CTAM01_10207</name>
</gene>
<feature type="transmembrane region" description="Helical" evidence="2">
    <location>
        <begin position="186"/>
        <end position="206"/>
    </location>
</feature>
<evidence type="ECO:0000313" key="3">
    <source>
        <dbReference type="EMBL" id="KAK1491884.1"/>
    </source>
</evidence>
<keyword evidence="4" id="KW-1185">Reference proteome</keyword>
<keyword evidence="2" id="KW-1133">Transmembrane helix</keyword>
<dbReference type="Proteomes" id="UP001227543">
    <property type="component" value="Unassembled WGS sequence"/>
</dbReference>
<dbReference type="InterPro" id="IPR053018">
    <property type="entry name" value="Elsinochrome_Biosynth-Asso"/>
</dbReference>
<feature type="transmembrane region" description="Helical" evidence="2">
    <location>
        <begin position="144"/>
        <end position="166"/>
    </location>
</feature>
<organism evidence="3 4">
    <name type="scientific">Colletotrichum tamarilloi</name>
    <dbReference type="NCBI Taxonomy" id="1209934"/>
    <lineage>
        <taxon>Eukaryota</taxon>
        <taxon>Fungi</taxon>
        <taxon>Dikarya</taxon>
        <taxon>Ascomycota</taxon>
        <taxon>Pezizomycotina</taxon>
        <taxon>Sordariomycetes</taxon>
        <taxon>Hypocreomycetidae</taxon>
        <taxon>Glomerellales</taxon>
        <taxon>Glomerellaceae</taxon>
        <taxon>Colletotrichum</taxon>
        <taxon>Colletotrichum acutatum species complex</taxon>
    </lineage>
</organism>
<feature type="transmembrane region" description="Helical" evidence="2">
    <location>
        <begin position="16"/>
        <end position="41"/>
    </location>
</feature>
<dbReference type="RefSeq" id="XP_060379168.1">
    <property type="nucleotide sequence ID" value="XM_060526223.1"/>
</dbReference>
<comment type="caution">
    <text evidence="3">The sequence shown here is derived from an EMBL/GenBank/DDBJ whole genome shotgun (WGS) entry which is preliminary data.</text>
</comment>
<accession>A0ABQ9R1J9</accession>
<feature type="transmembrane region" description="Helical" evidence="2">
    <location>
        <begin position="105"/>
        <end position="123"/>
    </location>
</feature>
<reference evidence="3 4" key="1">
    <citation type="submission" date="2016-10" db="EMBL/GenBank/DDBJ databases">
        <title>The genome sequence of Colletotrichum fioriniae PJ7.</title>
        <authorList>
            <person name="Baroncelli R."/>
        </authorList>
    </citation>
    <scope>NUCLEOTIDE SEQUENCE [LARGE SCALE GENOMIC DNA]</scope>
    <source>
        <strain evidence="3 4">Tom-12</strain>
    </source>
</reference>
<feature type="compositionally biased region" description="Polar residues" evidence="1">
    <location>
        <begin position="376"/>
        <end position="396"/>
    </location>
</feature>
<evidence type="ECO:0000256" key="1">
    <source>
        <dbReference type="SAM" id="MobiDB-lite"/>
    </source>
</evidence>
<keyword evidence="2" id="KW-0812">Transmembrane</keyword>
<dbReference type="EMBL" id="MLFU01000045">
    <property type="protein sequence ID" value="KAK1491884.1"/>
    <property type="molecule type" value="Genomic_DNA"/>
</dbReference>
<evidence type="ECO:0000256" key="2">
    <source>
        <dbReference type="SAM" id="Phobius"/>
    </source>
</evidence>
<feature type="region of interest" description="Disordered" evidence="1">
    <location>
        <begin position="376"/>
        <end position="399"/>
    </location>
</feature>
<protein>
    <submittedName>
        <fullName evidence="3">Uncharacterized protein</fullName>
    </submittedName>
</protein>
<keyword evidence="2" id="KW-0472">Membrane</keyword>
<feature type="transmembrane region" description="Helical" evidence="2">
    <location>
        <begin position="294"/>
        <end position="310"/>
    </location>
</feature>
<dbReference type="PANTHER" id="PTHR37577:SF1">
    <property type="entry name" value="INTEGRAL MEMBRANE PROTEIN"/>
    <property type="match status" value="1"/>
</dbReference>
<name>A0ABQ9R1J9_9PEZI</name>
<feature type="transmembrane region" description="Helical" evidence="2">
    <location>
        <begin position="322"/>
        <end position="339"/>
    </location>
</feature>
<proteinExistence type="predicted"/>
<sequence length="433" mass="48746">MVNCENDAEDMTDPDIMGFGVLLSFVFPVLVSHVIMTMAYVTRRANPEDFTQMDSMIHKRLGAYESRISRLRGVRYEHLLLTISDQLSVTSFALLVALYSQILTISSFSFSVGVSLAFLSFGVHTNCLNGLTPYLRLHERQAKLRITFLTLLVVCLLVSSILDNLFTSLVLNWEKVAACATRGSGTTWLSILAAVAFIWVFGMSYYDAVARLYSFLPLQDNTLRLLCFTEESRESFRILYQRKTLKETEEHSAMLEKLSSEDTNFFHTLRLAIPVLVDDMVDSIFWSLFQDMSYTVYLLYSLVSMIASAGEEEVESLLEPKFGQILPLILLIVFIINVFDAKEREDTRVASTNEIQKNSENSGESHVALNVHNSSTTGQSNLAGGQDSGLSTPGRSRTSEMESGATVSLFLLSYIFRLLLMWEFCLITTEHLC</sequence>
<dbReference type="PANTHER" id="PTHR37577">
    <property type="entry name" value="INTEGRAL MEMBRANE PROTEIN"/>
    <property type="match status" value="1"/>
</dbReference>
<dbReference type="GeneID" id="85410461"/>